<accession>A0A8R1U879</accession>
<evidence type="ECO:0000313" key="2">
    <source>
        <dbReference type="Proteomes" id="UP000005239"/>
    </source>
</evidence>
<dbReference type="PANTHER" id="PTHR31464">
    <property type="entry name" value="PROTEIN CBG01266"/>
    <property type="match status" value="1"/>
</dbReference>
<sequence>MSWKYGEDLDKETIEKEEEELRNFVFDEISPVHAFNNAYEYISNHAKTGSIMPNISDAEAIVAINASGKALTLLVGEQEDIDEDTLDSIKALSSALEQVICANKLDDDTLSDYKELHDHAMALLRSLHGMFSYRAESDVEEFKEQVHNIKRNPYSICTNVMDFLKCDEKNPLILLLNASPFKTNKAMRSWSLCIIDLLVGMGIAYIVHEGVKGRDFTTFAQLQELSPIYDLNREIMTFNQSYKVDFWPELVRTLIEETADNNEEAINSRMAEILDIKLSQISNFDYGFLIIVHNEASGENEHIFITEEHNVLYKFNRSGRCILVYRTCFHKTRTAEEVEAMCTQAQEKKQELFCGPEDKLKDRVLSFFHANPNAGFKLNADVRLICADRHKQALVSMDSTCVRSKTWGEIIADFGSGFVSEDAEIIVLPRQEPGNERGENYKWFTSKFDD</sequence>
<accession>A0A2A6BTP4</accession>
<gene>
    <name evidence="1" type="primary">WBGene00101025</name>
</gene>
<dbReference type="EnsemblMetazoa" id="PPA11471.1">
    <property type="protein sequence ID" value="PPA11471.1"/>
    <property type="gene ID" value="WBGene00101025"/>
</dbReference>
<reference evidence="2" key="1">
    <citation type="journal article" date="2008" name="Nat. Genet.">
        <title>The Pristionchus pacificus genome provides a unique perspective on nematode lifestyle and parasitism.</title>
        <authorList>
            <person name="Dieterich C."/>
            <person name="Clifton S.W."/>
            <person name="Schuster L.N."/>
            <person name="Chinwalla A."/>
            <person name="Delehaunty K."/>
            <person name="Dinkelacker I."/>
            <person name="Fulton L."/>
            <person name="Fulton R."/>
            <person name="Godfrey J."/>
            <person name="Minx P."/>
            <person name="Mitreva M."/>
            <person name="Roeseler W."/>
            <person name="Tian H."/>
            <person name="Witte H."/>
            <person name="Yang S.P."/>
            <person name="Wilson R.K."/>
            <person name="Sommer R.J."/>
        </authorList>
    </citation>
    <scope>NUCLEOTIDE SEQUENCE [LARGE SCALE GENOMIC DNA]</scope>
    <source>
        <strain evidence="2">PS312</strain>
    </source>
</reference>
<organism evidence="1 2">
    <name type="scientific">Pristionchus pacificus</name>
    <name type="common">Parasitic nematode worm</name>
    <dbReference type="NCBI Taxonomy" id="54126"/>
    <lineage>
        <taxon>Eukaryota</taxon>
        <taxon>Metazoa</taxon>
        <taxon>Ecdysozoa</taxon>
        <taxon>Nematoda</taxon>
        <taxon>Chromadorea</taxon>
        <taxon>Rhabditida</taxon>
        <taxon>Rhabditina</taxon>
        <taxon>Diplogasteromorpha</taxon>
        <taxon>Diplogasteroidea</taxon>
        <taxon>Neodiplogasteridae</taxon>
        <taxon>Pristionchus</taxon>
    </lineage>
</organism>
<evidence type="ECO:0000313" key="1">
    <source>
        <dbReference type="EnsemblMetazoa" id="PPA11471.1"/>
    </source>
</evidence>
<dbReference type="PANTHER" id="PTHR31464:SF7">
    <property type="entry name" value="DUF4781 DOMAIN-CONTAINING PROTEIN"/>
    <property type="match status" value="1"/>
</dbReference>
<name>A0A2A6BTP4_PRIPA</name>
<protein>
    <submittedName>
        <fullName evidence="1">Uncharacterized protein</fullName>
    </submittedName>
</protein>
<proteinExistence type="predicted"/>
<dbReference type="AlphaFoldDB" id="A0A2A6BTP4"/>
<dbReference type="Pfam" id="PF05075">
    <property type="entry name" value="DUF684"/>
    <property type="match status" value="1"/>
</dbReference>
<dbReference type="Proteomes" id="UP000005239">
    <property type="component" value="Unassembled WGS sequence"/>
</dbReference>
<reference evidence="1" key="2">
    <citation type="submission" date="2022-06" db="UniProtKB">
        <authorList>
            <consortium name="EnsemblMetazoa"/>
        </authorList>
    </citation>
    <scope>IDENTIFICATION</scope>
    <source>
        <strain evidence="1">PS312</strain>
    </source>
</reference>
<keyword evidence="2" id="KW-1185">Reference proteome</keyword>
<dbReference type="InterPro" id="IPR007767">
    <property type="entry name" value="DUF684"/>
</dbReference>